<dbReference type="PANTHER" id="PTHR39209:SF2">
    <property type="entry name" value="CYTOPLASMIC PROTEIN"/>
    <property type="match status" value="1"/>
</dbReference>
<dbReference type="EMBL" id="LK932525">
    <property type="protein sequence ID" value="CDS88727.1"/>
    <property type="molecule type" value="Genomic_DNA"/>
</dbReference>
<dbReference type="GO" id="GO:0003723">
    <property type="term" value="F:RNA binding"/>
    <property type="evidence" value="ECO:0007669"/>
    <property type="project" value="InterPro"/>
</dbReference>
<organism evidence="4">
    <name type="scientific">Clostridioides difficile</name>
    <name type="common">Peptoclostridium difficile</name>
    <dbReference type="NCBI Taxonomy" id="1496"/>
    <lineage>
        <taxon>Bacteria</taxon>
        <taxon>Bacillati</taxon>
        <taxon>Bacillota</taxon>
        <taxon>Clostridia</taxon>
        <taxon>Peptostreptococcales</taxon>
        <taxon>Peptostreptococcaceae</taxon>
        <taxon>Clostridioides</taxon>
    </lineage>
</organism>
<evidence type="ECO:0000313" key="5">
    <source>
        <dbReference type="EMBL" id="VHY11250.1"/>
    </source>
</evidence>
<feature type="domain" description="B3/B4 tRNA-binding" evidence="1">
    <location>
        <begin position="63"/>
        <end position="210"/>
    </location>
</feature>
<accession>A0A031WDU8</accession>
<dbReference type="SUPFAM" id="SSF56037">
    <property type="entry name" value="PheT/TilS domain"/>
    <property type="match status" value="1"/>
</dbReference>
<reference evidence="4" key="1">
    <citation type="submission" date="2014-07" db="EMBL/GenBank/DDBJ databases">
        <authorList>
            <person name="Monot Marc"/>
        </authorList>
    </citation>
    <scope>NUCLEOTIDE SEQUENCE</scope>
    <source>
        <strain evidence="4">7032989</strain>
        <strain evidence="3">7032994</strain>
    </source>
</reference>
<reference evidence="5 6" key="2">
    <citation type="submission" date="2019-04" db="EMBL/GenBank/DDBJ databases">
        <authorList>
            <consortium name="Pathogen Informatics"/>
        </authorList>
    </citation>
    <scope>NUCLEOTIDE SEQUENCE [LARGE SCALE GENOMIC DNA]</scope>
    <source>
        <strain evidence="6">tl291</strain>
        <strain evidence="5">Tl291</strain>
    </source>
</reference>
<evidence type="ECO:0000313" key="4">
    <source>
        <dbReference type="EMBL" id="CDS94693.1"/>
    </source>
</evidence>
<evidence type="ECO:0000313" key="3">
    <source>
        <dbReference type="EMBL" id="CDS89333.1"/>
    </source>
</evidence>
<dbReference type="EMBL" id="CAAJVP010000011">
    <property type="protein sequence ID" value="VHY11250.1"/>
    <property type="molecule type" value="Genomic_DNA"/>
</dbReference>
<dbReference type="AlphaFoldDB" id="A0A031WDU8"/>
<dbReference type="Pfam" id="PF03483">
    <property type="entry name" value="B3_4"/>
    <property type="match status" value="1"/>
</dbReference>
<dbReference type="InterPro" id="IPR005146">
    <property type="entry name" value="B3/B4_tRNA-bd"/>
</dbReference>
<evidence type="ECO:0000313" key="2">
    <source>
        <dbReference type="EMBL" id="CDS88727.1"/>
    </source>
</evidence>
<dbReference type="PATRIC" id="fig|1496.1373.peg.1911"/>
<evidence type="ECO:0000259" key="1">
    <source>
        <dbReference type="SMART" id="SM00873"/>
    </source>
</evidence>
<dbReference type="PANTHER" id="PTHR39209">
    <property type="match status" value="1"/>
</dbReference>
<dbReference type="EMBL" id="LK932849">
    <property type="protein sequence ID" value="CDS94693.1"/>
    <property type="molecule type" value="Genomic_DNA"/>
</dbReference>
<name>A0A031WDU8_CLODI</name>
<dbReference type="Proteomes" id="UP000372533">
    <property type="component" value="Unassembled WGS sequence"/>
</dbReference>
<proteinExistence type="predicted"/>
<dbReference type="EMBL" id="LK932411">
    <property type="protein sequence ID" value="CDS89333.1"/>
    <property type="molecule type" value="Genomic_DNA"/>
</dbReference>
<dbReference type="RefSeq" id="WP_009891235.1">
    <property type="nucleotide sequence ID" value="NZ_BAABSG010000003.1"/>
</dbReference>
<protein>
    <submittedName>
        <fullName evidence="4 5">tRNA-binding protein</fullName>
    </submittedName>
</protein>
<dbReference type="InterPro" id="IPR020825">
    <property type="entry name" value="Phe-tRNA_synthase-like_B3/B4"/>
</dbReference>
<gene>
    <name evidence="4" type="ORF">BN1095_20075</name>
    <name evidence="2" type="ORF">BN1096_700125</name>
    <name evidence="3" type="ORF">BN1097_710126</name>
    <name evidence="5" type="ORF">SAMEA1402366_02388</name>
</gene>
<dbReference type="GO" id="GO:0004826">
    <property type="term" value="F:phenylalanine-tRNA ligase activity"/>
    <property type="evidence" value="ECO:0007669"/>
    <property type="project" value="InterPro"/>
</dbReference>
<dbReference type="SMART" id="SM00873">
    <property type="entry name" value="B3_4"/>
    <property type="match status" value="1"/>
</dbReference>
<dbReference type="Gene3D" id="3.50.40.10">
    <property type="entry name" value="Phenylalanyl-trna Synthetase, Chain B, domain 3"/>
    <property type="match status" value="1"/>
</dbReference>
<sequence>MIDVSIDDKLKERWPNAKLGCIQAKVAVNKSSEKLINEINEFCDTINQSLKVEDITKLDKIKDARNAYKELGKNPSRYRTSSEALVRRIIQGKGLYTINNIVEINNLISIKSLYPVGTYNVSKLHSPVCFTVGDEGEQYKGIGKELINIENLPILSDSVGKFGSPTSDSERAMITEDANEILICIFSFSQESDIEEYFGYAKELLKEYADGKDIETKIIK</sequence>
<evidence type="ECO:0000313" key="6">
    <source>
        <dbReference type="Proteomes" id="UP000372533"/>
    </source>
</evidence>